<evidence type="ECO:0000313" key="2">
    <source>
        <dbReference type="EMBL" id="OGF73810.1"/>
    </source>
</evidence>
<keyword evidence="1" id="KW-0472">Membrane</keyword>
<name>A0A1F5WE04_9BACT</name>
<accession>A0A1F5WE04</accession>
<dbReference type="EMBL" id="MFHQ01000036">
    <property type="protein sequence ID" value="OGF73810.1"/>
    <property type="molecule type" value="Genomic_DNA"/>
</dbReference>
<keyword evidence="1" id="KW-1133">Transmembrane helix</keyword>
<evidence type="ECO:0000256" key="1">
    <source>
        <dbReference type="SAM" id="Phobius"/>
    </source>
</evidence>
<dbReference type="AlphaFoldDB" id="A0A1F5WE04"/>
<sequence length="315" mass="37013">MVPQQHAQWSTTLEIQIKKQKTMDTMNIFAARHKISTGRKFLKKFSSEKSLTGSSVDNPVVENGIVVSRSFYKKGYFRNKTWFSCGIPARINKTHGFAMPFFTTGWVIPCIFHSQHTKHTNMKFCGRIRVMIETLRMWYVVRYLKNNQHHFIDWDNRDKEQRFSNTQELVPQHIQEFTNILMQSRNPRILRLVLALQFGSEQYRKKYPPTNPLKIFEEAEKKIHNELIKKITIDAQLVISDCISADFIRKDEANESLIFLSLKGKKFATPYGLVKEWIIEDVGQMWSVIIGIVGIIGIIKWEVIWNFIAKISPWW</sequence>
<dbReference type="Proteomes" id="UP000178406">
    <property type="component" value="Unassembled WGS sequence"/>
</dbReference>
<feature type="transmembrane region" description="Helical" evidence="1">
    <location>
        <begin position="285"/>
        <end position="308"/>
    </location>
</feature>
<reference evidence="2 3" key="1">
    <citation type="journal article" date="2016" name="Nat. Commun.">
        <title>Thousands of microbial genomes shed light on interconnected biogeochemical processes in an aquifer system.</title>
        <authorList>
            <person name="Anantharaman K."/>
            <person name="Brown C.T."/>
            <person name="Hug L.A."/>
            <person name="Sharon I."/>
            <person name="Castelle C.J."/>
            <person name="Probst A.J."/>
            <person name="Thomas B.C."/>
            <person name="Singh A."/>
            <person name="Wilkins M.J."/>
            <person name="Karaoz U."/>
            <person name="Brodie E.L."/>
            <person name="Williams K.H."/>
            <person name="Hubbard S.S."/>
            <person name="Banfield J.F."/>
        </authorList>
    </citation>
    <scope>NUCLEOTIDE SEQUENCE [LARGE SCALE GENOMIC DNA]</scope>
</reference>
<organism evidence="2 3">
    <name type="scientific">Candidatus Giovannonibacteria bacterium RIFCSPHIGHO2_02_FULL_46_20</name>
    <dbReference type="NCBI Taxonomy" id="1798338"/>
    <lineage>
        <taxon>Bacteria</taxon>
        <taxon>Candidatus Giovannoniibacteriota</taxon>
    </lineage>
</organism>
<dbReference type="STRING" id="1798338.A3J56_02135"/>
<gene>
    <name evidence="2" type="ORF">A3J56_02135</name>
</gene>
<protein>
    <submittedName>
        <fullName evidence="2">Uncharacterized protein</fullName>
    </submittedName>
</protein>
<keyword evidence="1" id="KW-0812">Transmembrane</keyword>
<proteinExistence type="predicted"/>
<evidence type="ECO:0000313" key="3">
    <source>
        <dbReference type="Proteomes" id="UP000178406"/>
    </source>
</evidence>
<comment type="caution">
    <text evidence="2">The sequence shown here is derived from an EMBL/GenBank/DDBJ whole genome shotgun (WGS) entry which is preliminary data.</text>
</comment>